<dbReference type="PANTHER" id="PTHR45661">
    <property type="entry name" value="SURFACE ANTIGEN"/>
    <property type="match status" value="1"/>
</dbReference>
<proteinExistence type="predicted"/>
<dbReference type="PANTHER" id="PTHR45661:SF3">
    <property type="entry name" value="IG-LIKE DOMAIN-CONTAINING PROTEIN"/>
    <property type="match status" value="1"/>
</dbReference>
<dbReference type="AlphaFoldDB" id="A0A146KCC8"/>
<dbReference type="SUPFAM" id="SSF52058">
    <property type="entry name" value="L domain-like"/>
    <property type="match status" value="1"/>
</dbReference>
<gene>
    <name evidence="1" type="ORF">TPC1_14098</name>
</gene>
<dbReference type="InterPro" id="IPR053139">
    <property type="entry name" value="Surface_bspA-like"/>
</dbReference>
<feature type="non-terminal residue" evidence="1">
    <location>
        <position position="1"/>
    </location>
</feature>
<accession>A0A146KCC8</accession>
<organism evidence="1">
    <name type="scientific">Trepomonas sp. PC1</name>
    <dbReference type="NCBI Taxonomy" id="1076344"/>
    <lineage>
        <taxon>Eukaryota</taxon>
        <taxon>Metamonada</taxon>
        <taxon>Diplomonadida</taxon>
        <taxon>Hexamitidae</taxon>
        <taxon>Hexamitinae</taxon>
        <taxon>Trepomonas</taxon>
    </lineage>
</organism>
<protein>
    <submittedName>
        <fullName evidence="1">Leucine rich repeats-containing protein</fullName>
    </submittedName>
</protein>
<name>A0A146KCC8_9EUKA</name>
<reference evidence="1" key="1">
    <citation type="submission" date="2015-07" db="EMBL/GenBank/DDBJ databases">
        <title>Adaptation to a free-living lifestyle via gene acquisitions in the diplomonad Trepomonas sp. PC1.</title>
        <authorList>
            <person name="Xu F."/>
            <person name="Jerlstrom-Hultqvist J."/>
            <person name="Kolisko M."/>
            <person name="Simpson A.G.B."/>
            <person name="Roger A.J."/>
            <person name="Svard S.G."/>
            <person name="Andersson J.O."/>
        </authorList>
    </citation>
    <scope>NUCLEOTIDE SEQUENCE</scope>
    <source>
        <strain evidence="1">PC1</strain>
    </source>
</reference>
<dbReference type="InterPro" id="IPR032675">
    <property type="entry name" value="LRR_dom_sf"/>
</dbReference>
<sequence length="430" mass="50072">KILQINNTLIVLGSILLSTDIKYVKHDSIFNFIAPYLVKIGENVISKWHNLRYMYIPKVQTVDTNSINTCYGLYQIDCKNLEEIKSKSFNNLFSLSKLSLCNVKQIQATCFDDCHSYQIIISDTIEKIESKLLNNKIFYVDLINLKQSTQFLKFNPHLCYLRTPLLQMQVKQQSQVKVYSKEQTAPGIQLFQRYYPTKNEYEKCQQNHFFQIQSNRILLSSIHTMNQIENVILRGLLLTKVTEISNYCFQKQRCLLFAYCPQARSIGVESFSFCQALRKFFSQNLTSIGQEAFKGCLSLTFFSASKVISIGQGSFAYCQSLTNIKFERLTQIPEEAFKRCLSLKQVECCKLISIHNSAFQSCDTQVINLVCHLEQQNIPNVVFRKKSQKYQEALAIYFKERKKLANQLQIQKECVYYCFLLVKQLFIKDK</sequence>
<dbReference type="Gene3D" id="3.80.10.10">
    <property type="entry name" value="Ribonuclease Inhibitor"/>
    <property type="match status" value="2"/>
</dbReference>
<dbReference type="Pfam" id="PF13306">
    <property type="entry name" value="LRR_5"/>
    <property type="match status" value="2"/>
</dbReference>
<dbReference type="InterPro" id="IPR026906">
    <property type="entry name" value="LRR_5"/>
</dbReference>
<dbReference type="EMBL" id="GDID01003032">
    <property type="protein sequence ID" value="JAP93574.1"/>
    <property type="molecule type" value="Transcribed_RNA"/>
</dbReference>
<evidence type="ECO:0000313" key="1">
    <source>
        <dbReference type="EMBL" id="JAP93574.1"/>
    </source>
</evidence>